<sequence>MALKAITQVSSPKLQHGTVKKFEQRPSAVQHTHWTTSTDADFSRSVAAEAREKALKARAAGGPGRTETLHDKAEAMIYCNSEPTRDVSLPMHLRSAFSGAGVVPMAAPDGGSSARCHSPRCSTPRCNSPRYLQATMASALRTRADDKVDVTSMRPAGGESNIATKYTMDLGSEAGQQPRRLRRALSAPRSRAKEIIFEPQYDRDCFGPGFGIPMPPQLKDGTSARRPTAEISSHDKSIPNSRRSQRGRGVFIPTPVLTSIEVLAASKDPVPPEAVFGPDEVKHRGRGLASPLKLHLSSDPNPAFEHGLANQQRSVEGAGVASILSVRDVLLNGRRAKGLCSPTTSRTGRSPYQWD</sequence>
<dbReference type="AlphaFoldDB" id="A0AB34JPU5"/>
<comment type="caution">
    <text evidence="2">The sequence shown here is derived from an EMBL/GenBank/DDBJ whole genome shotgun (WGS) entry which is preliminary data.</text>
</comment>
<dbReference type="Proteomes" id="UP001515480">
    <property type="component" value="Unassembled WGS sequence"/>
</dbReference>
<accession>A0AB34JPU5</accession>
<evidence type="ECO:0000313" key="3">
    <source>
        <dbReference type="Proteomes" id="UP001515480"/>
    </source>
</evidence>
<feature type="region of interest" description="Disordered" evidence="1">
    <location>
        <begin position="215"/>
        <end position="249"/>
    </location>
</feature>
<keyword evidence="3" id="KW-1185">Reference proteome</keyword>
<feature type="region of interest" description="Disordered" evidence="1">
    <location>
        <begin position="274"/>
        <end position="297"/>
    </location>
</feature>
<dbReference type="EMBL" id="JBGBPQ010000006">
    <property type="protein sequence ID" value="KAL1523197.1"/>
    <property type="molecule type" value="Genomic_DNA"/>
</dbReference>
<reference evidence="2 3" key="1">
    <citation type="journal article" date="2024" name="Science">
        <title>Giant polyketide synthase enzymes in the biosynthesis of giant marine polyether toxins.</title>
        <authorList>
            <person name="Fallon T.R."/>
            <person name="Shende V.V."/>
            <person name="Wierzbicki I.H."/>
            <person name="Pendleton A.L."/>
            <person name="Watervoot N.F."/>
            <person name="Auber R.P."/>
            <person name="Gonzalez D.J."/>
            <person name="Wisecaver J.H."/>
            <person name="Moore B.S."/>
        </authorList>
    </citation>
    <scope>NUCLEOTIDE SEQUENCE [LARGE SCALE GENOMIC DNA]</scope>
    <source>
        <strain evidence="2 3">12B1</strain>
    </source>
</reference>
<organism evidence="2 3">
    <name type="scientific">Prymnesium parvum</name>
    <name type="common">Toxic golden alga</name>
    <dbReference type="NCBI Taxonomy" id="97485"/>
    <lineage>
        <taxon>Eukaryota</taxon>
        <taxon>Haptista</taxon>
        <taxon>Haptophyta</taxon>
        <taxon>Prymnesiophyceae</taxon>
        <taxon>Prymnesiales</taxon>
        <taxon>Prymnesiaceae</taxon>
        <taxon>Prymnesium</taxon>
    </lineage>
</organism>
<protein>
    <submittedName>
        <fullName evidence="2">Uncharacterized protein</fullName>
    </submittedName>
</protein>
<name>A0AB34JPU5_PRYPA</name>
<gene>
    <name evidence="2" type="ORF">AB1Y20_018150</name>
</gene>
<proteinExistence type="predicted"/>
<evidence type="ECO:0000313" key="2">
    <source>
        <dbReference type="EMBL" id="KAL1523197.1"/>
    </source>
</evidence>
<evidence type="ECO:0000256" key="1">
    <source>
        <dbReference type="SAM" id="MobiDB-lite"/>
    </source>
</evidence>